<dbReference type="Proteomes" id="UP000321947">
    <property type="component" value="Unassembled WGS sequence"/>
</dbReference>
<sequence length="526" mass="59989">MLQPQLPRFSGKNFNQWGIQMKVLYGSQELWDIVKRGYTEVENQTTSTKAAWDILQSTYQGEDKVKMIRLQALRSEFDCIKMKETETIEELFNCILVIVNSLRSNGEEVGDQRVVEKILKSMPRKFEYSVVAIEESKDLSTLSINSLVIHVEDVVVMEDEEVEETMIIELMQILKIHKKALLYLEEEEAEKKEALAETKEVVVVISLTFNALIAEKHKKDDEDILFLACSVQDDVVEPTWNLDSGCSDHMTGSRSIFVTLDESFQSEVKTGDNTRLQVKDQGDILVKTKKGTKRVTNVFYVPGDICAIKDQAGVLIAKHIEGSILALAFSIWSLKLQITILFVQKSYAWGASKPLKLIHTDLYGPMRTTTNGGDKKLEQAEIQAVESSSSSTPSSTSDDEISLRRIRSIQEIYNATNIINDDHFAHFALFVGVDPVTFDEAIQDEKWKIAMDQEINAIRRNETWELMELPTNKQALGVNWIYRTKLKSNDNVEKYKARLVVKGYKQEYGVDYEKIFAPVTRIETIR</sequence>
<dbReference type="Pfam" id="PF07727">
    <property type="entry name" value="RVT_2"/>
    <property type="match status" value="1"/>
</dbReference>
<evidence type="ECO:0000313" key="3">
    <source>
        <dbReference type="EMBL" id="KAA0037654.1"/>
    </source>
</evidence>
<evidence type="ECO:0000313" key="5">
    <source>
        <dbReference type="Proteomes" id="UP000321393"/>
    </source>
</evidence>
<dbReference type="OrthoDB" id="8063676at2759"/>
<dbReference type="InterPro" id="IPR054722">
    <property type="entry name" value="PolX-like_BBD"/>
</dbReference>
<dbReference type="AlphaFoldDB" id="A0A5D3DHS9"/>
<comment type="caution">
    <text evidence="4">The sequence shown here is derived from an EMBL/GenBank/DDBJ whole genome shotgun (WGS) entry which is preliminary data.</text>
</comment>
<dbReference type="InterPro" id="IPR013103">
    <property type="entry name" value="RVT_2"/>
</dbReference>
<feature type="domain" description="Retrovirus-related Pol polyprotein from transposon TNT 1-94-like beta-barrel" evidence="2">
    <location>
        <begin position="240"/>
        <end position="303"/>
    </location>
</feature>
<dbReference type="STRING" id="1194695.A0A5D3DHS9"/>
<dbReference type="PANTHER" id="PTHR35317">
    <property type="entry name" value="OS04G0629600 PROTEIN"/>
    <property type="match status" value="1"/>
</dbReference>
<dbReference type="EMBL" id="SSTD01004842">
    <property type="protein sequence ID" value="TYK22799.1"/>
    <property type="molecule type" value="Genomic_DNA"/>
</dbReference>
<evidence type="ECO:0000313" key="6">
    <source>
        <dbReference type="Proteomes" id="UP000321947"/>
    </source>
</evidence>
<accession>A0A5D3DHS9</accession>
<evidence type="ECO:0000259" key="2">
    <source>
        <dbReference type="Pfam" id="PF22936"/>
    </source>
</evidence>
<reference evidence="5 6" key="1">
    <citation type="submission" date="2019-08" db="EMBL/GenBank/DDBJ databases">
        <title>Draft genome sequences of two oriental melons (Cucumis melo L. var makuwa).</title>
        <authorList>
            <person name="Kwon S.-Y."/>
        </authorList>
    </citation>
    <scope>NUCLEOTIDE SEQUENCE [LARGE SCALE GENOMIC DNA]</scope>
    <source>
        <strain evidence="6">cv. Chang Bougi</strain>
        <strain evidence="5">cv. SW 3</strain>
        <tissue evidence="4">Leaf</tissue>
    </source>
</reference>
<name>A0A5D3DHS9_CUCMM</name>
<dbReference type="Proteomes" id="UP000321393">
    <property type="component" value="Unassembled WGS sequence"/>
</dbReference>
<dbReference type="EMBL" id="SSTE01018921">
    <property type="protein sequence ID" value="KAA0037654.1"/>
    <property type="molecule type" value="Genomic_DNA"/>
</dbReference>
<gene>
    <name evidence="4" type="ORF">E5676_scaffold311G00370</name>
    <name evidence="3" type="ORF">E6C27_scaffold277G003170</name>
</gene>
<protein>
    <submittedName>
        <fullName evidence="4">Integrase</fullName>
    </submittedName>
</protein>
<evidence type="ECO:0000313" key="4">
    <source>
        <dbReference type="EMBL" id="TYK22799.1"/>
    </source>
</evidence>
<dbReference type="Pfam" id="PF14223">
    <property type="entry name" value="Retrotran_gag_2"/>
    <property type="match status" value="1"/>
</dbReference>
<dbReference type="Pfam" id="PF22936">
    <property type="entry name" value="Pol_BBD"/>
    <property type="match status" value="1"/>
</dbReference>
<feature type="domain" description="Reverse transcriptase Ty1/copia-type" evidence="1">
    <location>
        <begin position="461"/>
        <end position="526"/>
    </location>
</feature>
<organism evidence="4 6">
    <name type="scientific">Cucumis melo var. makuwa</name>
    <name type="common">Oriental melon</name>
    <dbReference type="NCBI Taxonomy" id="1194695"/>
    <lineage>
        <taxon>Eukaryota</taxon>
        <taxon>Viridiplantae</taxon>
        <taxon>Streptophyta</taxon>
        <taxon>Embryophyta</taxon>
        <taxon>Tracheophyta</taxon>
        <taxon>Spermatophyta</taxon>
        <taxon>Magnoliopsida</taxon>
        <taxon>eudicotyledons</taxon>
        <taxon>Gunneridae</taxon>
        <taxon>Pentapetalae</taxon>
        <taxon>rosids</taxon>
        <taxon>fabids</taxon>
        <taxon>Cucurbitales</taxon>
        <taxon>Cucurbitaceae</taxon>
        <taxon>Benincaseae</taxon>
        <taxon>Cucumis</taxon>
    </lineage>
</organism>
<proteinExistence type="predicted"/>
<evidence type="ECO:0000259" key="1">
    <source>
        <dbReference type="Pfam" id="PF07727"/>
    </source>
</evidence>
<dbReference type="PANTHER" id="PTHR35317:SF28">
    <property type="entry name" value="ZINC FINGER, CCHC-TYPE, RIBONUCLEASE H-LIKE DOMAIN, GAG-PRE-INTEGRASE DOMAIN PROTEIN-RELATED"/>
    <property type="match status" value="1"/>
</dbReference>